<comment type="caution">
    <text evidence="11">The sequence shown here is derived from an EMBL/GenBank/DDBJ whole genome shotgun (WGS) entry which is preliminary data.</text>
</comment>
<dbReference type="InterPro" id="IPR003730">
    <property type="entry name" value="Cu_polyphenol_OxRdtase"/>
</dbReference>
<gene>
    <name evidence="11" type="ORF">B5C34_02215</name>
</gene>
<keyword evidence="6" id="KW-0862">Zinc</keyword>
<evidence type="ECO:0000256" key="1">
    <source>
        <dbReference type="ARBA" id="ARBA00000553"/>
    </source>
</evidence>
<keyword evidence="5" id="KW-0378">Hydrolase</keyword>
<comment type="catalytic activity">
    <reaction evidence="9">
        <text>S-methyl-5'-thioadenosine + phosphate = 5-(methylsulfanyl)-alpha-D-ribose 1-phosphate + adenine</text>
        <dbReference type="Rhea" id="RHEA:11852"/>
        <dbReference type="ChEBI" id="CHEBI:16708"/>
        <dbReference type="ChEBI" id="CHEBI:17509"/>
        <dbReference type="ChEBI" id="CHEBI:43474"/>
        <dbReference type="ChEBI" id="CHEBI:58533"/>
        <dbReference type="EC" id="2.4.2.28"/>
    </reaction>
    <physiologicalReaction direction="left-to-right" evidence="9">
        <dbReference type="Rhea" id="RHEA:11853"/>
    </physiologicalReaction>
</comment>
<accession>A0A219B2H4</accession>
<protein>
    <recommendedName>
        <fullName evidence="10">Purine nucleoside phosphorylase</fullName>
    </recommendedName>
</protein>
<evidence type="ECO:0000256" key="5">
    <source>
        <dbReference type="ARBA" id="ARBA00022801"/>
    </source>
</evidence>
<evidence type="ECO:0000256" key="2">
    <source>
        <dbReference type="ARBA" id="ARBA00007353"/>
    </source>
</evidence>
<dbReference type="NCBIfam" id="TIGR00726">
    <property type="entry name" value="peptidoglycan editing factor PgeF"/>
    <property type="match status" value="1"/>
</dbReference>
<evidence type="ECO:0000256" key="3">
    <source>
        <dbReference type="ARBA" id="ARBA00022679"/>
    </source>
</evidence>
<evidence type="ECO:0000313" key="11">
    <source>
        <dbReference type="EMBL" id="OWV32384.1"/>
    </source>
</evidence>
<organism evidence="11 12">
    <name type="scientific">Pacificimonas flava</name>
    <dbReference type="NCBI Taxonomy" id="1234595"/>
    <lineage>
        <taxon>Bacteria</taxon>
        <taxon>Pseudomonadati</taxon>
        <taxon>Pseudomonadota</taxon>
        <taxon>Alphaproteobacteria</taxon>
        <taxon>Sphingomonadales</taxon>
        <taxon>Sphingosinicellaceae</taxon>
        <taxon>Pacificimonas</taxon>
    </lineage>
</organism>
<dbReference type="CDD" id="cd16833">
    <property type="entry name" value="YfiH"/>
    <property type="match status" value="1"/>
</dbReference>
<comment type="similarity">
    <text evidence="2 10">Belongs to the purine nucleoside phosphorylase YfiH/LACC1 family.</text>
</comment>
<dbReference type="AlphaFoldDB" id="A0A219B2H4"/>
<proteinExistence type="inferred from homology"/>
<evidence type="ECO:0000256" key="8">
    <source>
        <dbReference type="ARBA" id="ARBA00048968"/>
    </source>
</evidence>
<evidence type="ECO:0000256" key="4">
    <source>
        <dbReference type="ARBA" id="ARBA00022723"/>
    </source>
</evidence>
<comment type="catalytic activity">
    <reaction evidence="7">
        <text>adenosine + H2O + H(+) = inosine + NH4(+)</text>
        <dbReference type="Rhea" id="RHEA:24408"/>
        <dbReference type="ChEBI" id="CHEBI:15377"/>
        <dbReference type="ChEBI" id="CHEBI:15378"/>
        <dbReference type="ChEBI" id="CHEBI:16335"/>
        <dbReference type="ChEBI" id="CHEBI:17596"/>
        <dbReference type="ChEBI" id="CHEBI:28938"/>
        <dbReference type="EC" id="3.5.4.4"/>
    </reaction>
    <physiologicalReaction direction="left-to-right" evidence="7">
        <dbReference type="Rhea" id="RHEA:24409"/>
    </physiologicalReaction>
</comment>
<dbReference type="RefSeq" id="WP_088711181.1">
    <property type="nucleotide sequence ID" value="NZ_NFZT01000001.1"/>
</dbReference>
<dbReference type="Proteomes" id="UP000198462">
    <property type="component" value="Unassembled WGS sequence"/>
</dbReference>
<evidence type="ECO:0000256" key="6">
    <source>
        <dbReference type="ARBA" id="ARBA00022833"/>
    </source>
</evidence>
<dbReference type="GO" id="GO:0005507">
    <property type="term" value="F:copper ion binding"/>
    <property type="evidence" value="ECO:0007669"/>
    <property type="project" value="TreeGrafter"/>
</dbReference>
<comment type="catalytic activity">
    <reaction evidence="8">
        <text>adenosine + phosphate = alpha-D-ribose 1-phosphate + adenine</text>
        <dbReference type="Rhea" id="RHEA:27642"/>
        <dbReference type="ChEBI" id="CHEBI:16335"/>
        <dbReference type="ChEBI" id="CHEBI:16708"/>
        <dbReference type="ChEBI" id="CHEBI:43474"/>
        <dbReference type="ChEBI" id="CHEBI:57720"/>
        <dbReference type="EC" id="2.4.2.1"/>
    </reaction>
    <physiologicalReaction direction="left-to-right" evidence="8">
        <dbReference type="Rhea" id="RHEA:27643"/>
    </physiologicalReaction>
</comment>
<comment type="catalytic activity">
    <reaction evidence="1">
        <text>inosine + phosphate = alpha-D-ribose 1-phosphate + hypoxanthine</text>
        <dbReference type="Rhea" id="RHEA:27646"/>
        <dbReference type="ChEBI" id="CHEBI:17368"/>
        <dbReference type="ChEBI" id="CHEBI:17596"/>
        <dbReference type="ChEBI" id="CHEBI:43474"/>
        <dbReference type="ChEBI" id="CHEBI:57720"/>
        <dbReference type="EC" id="2.4.2.1"/>
    </reaction>
    <physiologicalReaction direction="left-to-right" evidence="1">
        <dbReference type="Rhea" id="RHEA:27647"/>
    </physiologicalReaction>
</comment>
<name>A0A219B2H4_9SPHN</name>
<sequence length="257" mass="27165">MSPPFLSAQEISVPHGFFGREGGVSTGNMASLQCGLGADDDAASVRRNRGLVAKTIAPGTVLATLRQVHGTAVVHAKGEPTDDERPEADALVTDRPGVLLGILTADCAPVLLADEAAAVVGAAHAGWKGALAGVTDAVIAGMQQLGADRSRIVAAVGPCIARSSYEVDDAFRQRFLAADEENWRFFSEGRQGHAQFDLEAYVAARLARAGIGRVECLGQDTYAQEERFYSFRRSTHRGEPSYGRQISVIGLPVTNSS</sequence>
<reference evidence="12" key="1">
    <citation type="submission" date="2017-05" db="EMBL/GenBank/DDBJ databases">
        <authorList>
            <person name="Lin X."/>
        </authorList>
    </citation>
    <scope>NUCLEOTIDE SEQUENCE [LARGE SCALE GENOMIC DNA]</scope>
    <source>
        <strain evidence="12">JLT2012</strain>
    </source>
</reference>
<keyword evidence="12" id="KW-1185">Reference proteome</keyword>
<evidence type="ECO:0000313" key="12">
    <source>
        <dbReference type="Proteomes" id="UP000198462"/>
    </source>
</evidence>
<keyword evidence="4" id="KW-0479">Metal-binding</keyword>
<keyword evidence="3" id="KW-0808">Transferase</keyword>
<dbReference type="SUPFAM" id="SSF64438">
    <property type="entry name" value="CNF1/YfiH-like putative cysteine hydrolases"/>
    <property type="match status" value="1"/>
</dbReference>
<dbReference type="PANTHER" id="PTHR30616:SF2">
    <property type="entry name" value="PURINE NUCLEOSIDE PHOSPHORYLASE LACC1"/>
    <property type="match status" value="1"/>
</dbReference>
<dbReference type="OrthoDB" id="4279at2"/>
<evidence type="ECO:0000256" key="10">
    <source>
        <dbReference type="RuleBase" id="RU361274"/>
    </source>
</evidence>
<evidence type="ECO:0000256" key="7">
    <source>
        <dbReference type="ARBA" id="ARBA00047989"/>
    </source>
</evidence>
<dbReference type="GO" id="GO:0016787">
    <property type="term" value="F:hydrolase activity"/>
    <property type="evidence" value="ECO:0007669"/>
    <property type="project" value="UniProtKB-KW"/>
</dbReference>
<dbReference type="PANTHER" id="PTHR30616">
    <property type="entry name" value="UNCHARACTERIZED PROTEIN YFIH"/>
    <property type="match status" value="1"/>
</dbReference>
<evidence type="ECO:0000256" key="9">
    <source>
        <dbReference type="ARBA" id="ARBA00049893"/>
    </source>
</evidence>
<dbReference type="InterPro" id="IPR038371">
    <property type="entry name" value="Cu_polyphenol_OxRdtase_sf"/>
</dbReference>
<dbReference type="GO" id="GO:0017061">
    <property type="term" value="F:S-methyl-5-thioadenosine phosphorylase activity"/>
    <property type="evidence" value="ECO:0007669"/>
    <property type="project" value="UniProtKB-EC"/>
</dbReference>
<dbReference type="InterPro" id="IPR011324">
    <property type="entry name" value="Cytotoxic_necrot_fac-like_cat"/>
</dbReference>
<dbReference type="Gene3D" id="3.60.140.10">
    <property type="entry name" value="CNF1/YfiH-like putative cysteine hydrolases"/>
    <property type="match status" value="1"/>
</dbReference>
<dbReference type="Pfam" id="PF02578">
    <property type="entry name" value="Cu-oxidase_4"/>
    <property type="match status" value="1"/>
</dbReference>
<dbReference type="EMBL" id="NFZT01000001">
    <property type="protein sequence ID" value="OWV32384.1"/>
    <property type="molecule type" value="Genomic_DNA"/>
</dbReference>